<comment type="caution">
    <text evidence="3">The sequence shown here is derived from an EMBL/GenBank/DDBJ whole genome shotgun (WGS) entry which is preliminary data.</text>
</comment>
<keyword evidence="1" id="KW-0479">Metal-binding</keyword>
<dbReference type="InterPro" id="IPR001763">
    <property type="entry name" value="Rhodanese-like_dom"/>
</dbReference>
<gene>
    <name evidence="3" type="ORF">GCM10023153_23710</name>
</gene>
<dbReference type="RefSeq" id="WP_159901894.1">
    <property type="nucleotide sequence ID" value="NZ_BAABFX010000032.1"/>
</dbReference>
<dbReference type="SUPFAM" id="SSF52821">
    <property type="entry name" value="Rhodanese/Cell cycle control phosphatase"/>
    <property type="match status" value="2"/>
</dbReference>
<dbReference type="InterPro" id="IPR044528">
    <property type="entry name" value="POD-like_MBL-fold"/>
</dbReference>
<feature type="domain" description="Rhodanese" evidence="2">
    <location>
        <begin position="268"/>
        <end position="357"/>
    </location>
</feature>
<evidence type="ECO:0000259" key="2">
    <source>
        <dbReference type="PROSITE" id="PS50206"/>
    </source>
</evidence>
<feature type="domain" description="Rhodanese" evidence="2">
    <location>
        <begin position="372"/>
        <end position="456"/>
    </location>
</feature>
<sequence>MIFTQYYLDCLSQASYLVADESTGQAVVVDPRRDVAEYLDDARAQGLTIVGVLNTHFHADFVSGHLELARETGAWIGYGEAAVADFPVRHLADGERISLGDVTLEIMATPGHTPESISVLVYEHADDEVAYGVLTGDALFIGDVGRPDLLASVGVTADELGVMLYDSIQRKLMGLPDAVRVFPAHGAGSACGKNLSTETQSTIGEQRAFNYACQPMSQEEFVAVVTEGQPSAPAYFIYNATLNKQERDVRDLDAAVPALTAEQVEAALAAGAVVHDAREVQEFAAAHLRGSVNVPADGRMAETVGMVFTPEQQVVVIAPEGVEQEVATRFARIGFDHVVGYVADPEAYFLAHQDDVTRASRLTVAEADAAFARDEVQVVDIRNAGELEAGGVAGATHIPLAELARRSGELDPSRPVVTYCAGGWRSSVAASLLRAQGFADVSDILGGYGAWERAHATAS</sequence>
<keyword evidence="4" id="KW-1185">Reference proteome</keyword>
<dbReference type="Pfam" id="PF00753">
    <property type="entry name" value="Lactamase_B"/>
    <property type="match status" value="1"/>
</dbReference>
<evidence type="ECO:0000313" key="4">
    <source>
        <dbReference type="Proteomes" id="UP001500390"/>
    </source>
</evidence>
<dbReference type="SMART" id="SM00849">
    <property type="entry name" value="Lactamase_B"/>
    <property type="match status" value="1"/>
</dbReference>
<organism evidence="3 4">
    <name type="scientific">Ornithinibacter aureus</name>
    <dbReference type="NCBI Taxonomy" id="622664"/>
    <lineage>
        <taxon>Bacteria</taxon>
        <taxon>Bacillati</taxon>
        <taxon>Actinomycetota</taxon>
        <taxon>Actinomycetes</taxon>
        <taxon>Micrococcales</taxon>
        <taxon>Intrasporangiaceae</taxon>
        <taxon>Ornithinibacter</taxon>
    </lineage>
</organism>
<dbReference type="InterPro" id="IPR001279">
    <property type="entry name" value="Metallo-B-lactamas"/>
</dbReference>
<dbReference type="SMART" id="SM00450">
    <property type="entry name" value="RHOD"/>
    <property type="match status" value="2"/>
</dbReference>
<dbReference type="PANTHER" id="PTHR43084:SF1">
    <property type="entry name" value="PERSULFIDE DIOXYGENASE ETHE1, MITOCHONDRIAL"/>
    <property type="match status" value="1"/>
</dbReference>
<name>A0ABP8K064_9MICO</name>
<evidence type="ECO:0000313" key="3">
    <source>
        <dbReference type="EMBL" id="GAA4398609.1"/>
    </source>
</evidence>
<dbReference type="PANTHER" id="PTHR43084">
    <property type="entry name" value="PERSULFIDE DIOXYGENASE ETHE1"/>
    <property type="match status" value="1"/>
</dbReference>
<dbReference type="InterPro" id="IPR036873">
    <property type="entry name" value="Rhodanese-like_dom_sf"/>
</dbReference>
<dbReference type="CDD" id="cd00158">
    <property type="entry name" value="RHOD"/>
    <property type="match status" value="1"/>
</dbReference>
<dbReference type="Proteomes" id="UP001500390">
    <property type="component" value="Unassembled WGS sequence"/>
</dbReference>
<reference evidence="4" key="1">
    <citation type="journal article" date="2019" name="Int. J. Syst. Evol. Microbiol.">
        <title>The Global Catalogue of Microorganisms (GCM) 10K type strain sequencing project: providing services to taxonomists for standard genome sequencing and annotation.</title>
        <authorList>
            <consortium name="The Broad Institute Genomics Platform"/>
            <consortium name="The Broad Institute Genome Sequencing Center for Infectious Disease"/>
            <person name="Wu L."/>
            <person name="Ma J."/>
        </authorList>
    </citation>
    <scope>NUCLEOTIDE SEQUENCE [LARGE SCALE GENOMIC DNA]</scope>
    <source>
        <strain evidence="4">JCM 17738</strain>
    </source>
</reference>
<dbReference type="SUPFAM" id="SSF56281">
    <property type="entry name" value="Metallo-hydrolase/oxidoreductase"/>
    <property type="match status" value="1"/>
</dbReference>
<evidence type="ECO:0000256" key="1">
    <source>
        <dbReference type="ARBA" id="ARBA00022723"/>
    </source>
</evidence>
<dbReference type="InterPro" id="IPR051682">
    <property type="entry name" value="Mito_Persulfide_Diox"/>
</dbReference>
<dbReference type="EMBL" id="BAABFX010000032">
    <property type="protein sequence ID" value="GAA4398609.1"/>
    <property type="molecule type" value="Genomic_DNA"/>
</dbReference>
<dbReference type="PROSITE" id="PS50206">
    <property type="entry name" value="RHODANESE_3"/>
    <property type="match status" value="2"/>
</dbReference>
<accession>A0ABP8K064</accession>
<protein>
    <submittedName>
        <fullName evidence="3">Rhodanese-like domain-containing protein</fullName>
    </submittedName>
</protein>
<dbReference type="CDD" id="cd07724">
    <property type="entry name" value="POD-like_MBL-fold"/>
    <property type="match status" value="1"/>
</dbReference>
<dbReference type="Pfam" id="PF00581">
    <property type="entry name" value="Rhodanese"/>
    <property type="match status" value="2"/>
</dbReference>
<dbReference type="InterPro" id="IPR036866">
    <property type="entry name" value="RibonucZ/Hydroxyglut_hydro"/>
</dbReference>
<dbReference type="Gene3D" id="3.40.250.10">
    <property type="entry name" value="Rhodanese-like domain"/>
    <property type="match status" value="2"/>
</dbReference>
<proteinExistence type="predicted"/>
<dbReference type="Gene3D" id="3.60.15.10">
    <property type="entry name" value="Ribonuclease Z/Hydroxyacylglutathione hydrolase-like"/>
    <property type="match status" value="1"/>
</dbReference>